<gene>
    <name evidence="1" type="ORF">FNF29_06429</name>
</gene>
<evidence type="ECO:0000313" key="2">
    <source>
        <dbReference type="Proteomes" id="UP000323011"/>
    </source>
</evidence>
<comment type="caution">
    <text evidence="1">The sequence shown here is derived from an EMBL/GenBank/DDBJ whole genome shotgun (WGS) entry which is preliminary data.</text>
</comment>
<dbReference type="EMBL" id="VLTN01000049">
    <property type="protein sequence ID" value="KAA0148804.1"/>
    <property type="molecule type" value="Genomic_DNA"/>
</dbReference>
<organism evidence="1 2">
    <name type="scientific">Cafeteria roenbergensis</name>
    <name type="common">Marine flagellate</name>
    <dbReference type="NCBI Taxonomy" id="33653"/>
    <lineage>
        <taxon>Eukaryota</taxon>
        <taxon>Sar</taxon>
        <taxon>Stramenopiles</taxon>
        <taxon>Bigyra</taxon>
        <taxon>Opalozoa</taxon>
        <taxon>Bicosoecida</taxon>
        <taxon>Cafeteriaceae</taxon>
        <taxon>Cafeteria</taxon>
    </lineage>
</organism>
<proteinExistence type="predicted"/>
<dbReference type="AlphaFoldDB" id="A0A5A8C887"/>
<evidence type="ECO:0000313" key="1">
    <source>
        <dbReference type="EMBL" id="KAA0148804.1"/>
    </source>
</evidence>
<sequence length="91" mass="9348">MALGRCGAPSAALPTKRELQDTAEALVEHIGHDDPDAMARRLIDTLRCPWQRVESVPGAPPAAVTGDPAPEAGPAPAIAWAADAACTLNAI</sequence>
<dbReference type="Proteomes" id="UP000323011">
    <property type="component" value="Unassembled WGS sequence"/>
</dbReference>
<protein>
    <submittedName>
        <fullName evidence="1">Uncharacterized protein</fullName>
    </submittedName>
</protein>
<keyword evidence="2" id="KW-1185">Reference proteome</keyword>
<accession>A0A5A8C887</accession>
<reference evidence="1 2" key="1">
    <citation type="submission" date="2019-07" db="EMBL/GenBank/DDBJ databases">
        <title>Genomes of Cafeteria roenbergensis.</title>
        <authorList>
            <person name="Fischer M.G."/>
            <person name="Hackl T."/>
            <person name="Roman M."/>
        </authorList>
    </citation>
    <scope>NUCLEOTIDE SEQUENCE [LARGE SCALE GENOMIC DNA]</scope>
    <source>
        <strain evidence="1 2">BVI</strain>
    </source>
</reference>
<name>A0A5A8C887_CAFRO</name>